<reference evidence="4" key="1">
    <citation type="submission" date="2022-01" db="EMBL/GenBank/DDBJ databases">
        <authorList>
            <person name="Jo J.-H."/>
            <person name="Im W.-T."/>
        </authorList>
    </citation>
    <scope>NUCLEOTIDE SEQUENCE</scope>
    <source>
        <strain evidence="4">XY25</strain>
    </source>
</reference>
<feature type="coiled-coil region" evidence="1">
    <location>
        <begin position="596"/>
        <end position="633"/>
    </location>
</feature>
<keyword evidence="1" id="KW-0175">Coiled coil</keyword>
<dbReference type="EMBL" id="JAKLTN010000009">
    <property type="protein sequence ID" value="MCG2579128.1"/>
    <property type="molecule type" value="Genomic_DNA"/>
</dbReference>
<feature type="domain" description="ATPase AAA-type core" evidence="3">
    <location>
        <begin position="303"/>
        <end position="381"/>
    </location>
</feature>
<dbReference type="PANTHER" id="PTHR43581">
    <property type="entry name" value="ATP/GTP PHOSPHATASE"/>
    <property type="match status" value="1"/>
</dbReference>
<organism evidence="4 5">
    <name type="scientific">Dechloromonas hankyongensis</name>
    <dbReference type="NCBI Taxonomy" id="2908002"/>
    <lineage>
        <taxon>Bacteria</taxon>
        <taxon>Pseudomonadati</taxon>
        <taxon>Pseudomonadota</taxon>
        <taxon>Betaproteobacteria</taxon>
        <taxon>Rhodocyclales</taxon>
        <taxon>Azonexaceae</taxon>
        <taxon>Dechloromonas</taxon>
    </lineage>
</organism>
<dbReference type="Proteomes" id="UP001165384">
    <property type="component" value="Unassembled WGS sequence"/>
</dbReference>
<evidence type="ECO:0000313" key="4">
    <source>
        <dbReference type="EMBL" id="MCG2579128.1"/>
    </source>
</evidence>
<dbReference type="InterPro" id="IPR027417">
    <property type="entry name" value="P-loop_NTPase"/>
</dbReference>
<protein>
    <submittedName>
        <fullName evidence="4">AAA family ATPase</fullName>
    </submittedName>
</protein>
<dbReference type="Gene3D" id="3.40.50.300">
    <property type="entry name" value="P-loop containing nucleotide triphosphate hydrolases"/>
    <property type="match status" value="1"/>
</dbReference>
<keyword evidence="5" id="KW-1185">Reference proteome</keyword>
<evidence type="ECO:0000313" key="5">
    <source>
        <dbReference type="Proteomes" id="UP001165384"/>
    </source>
</evidence>
<name>A0ABS9K7K9_9RHOO</name>
<sequence>MRFEQVQIRNFRGITTLQMSDLQDMVVIAGPNGCGKSCVLDALRFLKSAYGGYQPNEWHHWMGEFQIAIGDARQMTSLFQDKTKELVIRAQIGLSQAERDYLKLNALSLLTQGAWRTIAEQTYGWRYSGMAVLGPQLRVHQDEVNKNALANLAQLMTELEQPSFLGQIAIQPSGDILVTESKVLEVMFGTYLPDKLGVLDYHGPQRMFNREQIGGVNLNLDASEQNLRNHALYNYINKYQNVKSELAAGYVSEVLAEKAGVAQGKRETLIETLKELFQTFFPDKEFLGPQPTASGTLEFPVRTSSGGTHDLNDLSSGEKEILYGYLRLRNAAPMNSVVLIDEPELHLNPRLTRGLPTFYHRHLGKALGNQIWLITHSDAILRQAVGQPEFSVFHMFPPLSAESSDNQIRSISADDLERAIIDLVGDLASYRPGSKLVIFEGRGTPGLDEWLVGQLFPTFSATINCISGEHKSRVRNLHGVLETSIAKGGLPIKIFSVVDRDSDEDEAAKHSHALAWDVYHIENYLLSPEHILGVLGSIKGEIPHEVNTAEKIKAVLRSIAEETLPQLVRHRISRQVNSLVLSTLQLAGDPADNRPAETLRIAIERSSNRLQQIMDKELNLERLKELEATLTLEYQGALKSDEWMKQFQGREILKRFTGRFWKHSNYELFRDLVVAKMRDAQYQPAGMINVLNNILAA</sequence>
<dbReference type="Pfam" id="PF13175">
    <property type="entry name" value="AAA_15"/>
    <property type="match status" value="1"/>
</dbReference>
<accession>A0ABS9K7K9</accession>
<dbReference type="InterPro" id="IPR003959">
    <property type="entry name" value="ATPase_AAA_core"/>
</dbReference>
<evidence type="ECO:0000256" key="1">
    <source>
        <dbReference type="SAM" id="Coils"/>
    </source>
</evidence>
<dbReference type="InterPro" id="IPR041685">
    <property type="entry name" value="AAA_GajA/Old/RecF-like"/>
</dbReference>
<dbReference type="Pfam" id="PF13304">
    <property type="entry name" value="AAA_21"/>
    <property type="match status" value="1"/>
</dbReference>
<gene>
    <name evidence="4" type="ORF">LZ012_19230</name>
</gene>
<dbReference type="SUPFAM" id="SSF52540">
    <property type="entry name" value="P-loop containing nucleoside triphosphate hydrolases"/>
    <property type="match status" value="1"/>
</dbReference>
<comment type="caution">
    <text evidence="4">The sequence shown here is derived from an EMBL/GenBank/DDBJ whole genome shotgun (WGS) entry which is preliminary data.</text>
</comment>
<dbReference type="InterPro" id="IPR051396">
    <property type="entry name" value="Bact_Antivir_Def_Nuclease"/>
</dbReference>
<evidence type="ECO:0000259" key="2">
    <source>
        <dbReference type="Pfam" id="PF13175"/>
    </source>
</evidence>
<feature type="domain" description="Endonuclease GajA/Old nuclease/RecF-like AAA" evidence="2">
    <location>
        <begin position="1"/>
        <end position="49"/>
    </location>
</feature>
<evidence type="ECO:0000259" key="3">
    <source>
        <dbReference type="Pfam" id="PF13304"/>
    </source>
</evidence>
<dbReference type="PANTHER" id="PTHR43581:SF2">
    <property type="entry name" value="EXCINUCLEASE ATPASE SUBUNIT"/>
    <property type="match status" value="1"/>
</dbReference>
<dbReference type="RefSeq" id="WP_275712594.1">
    <property type="nucleotide sequence ID" value="NZ_JAKLTN010000009.1"/>
</dbReference>
<proteinExistence type="predicted"/>